<protein>
    <recommendedName>
        <fullName evidence="3">DUF2336 domain-containing protein</fullName>
    </recommendedName>
</protein>
<keyword evidence="2" id="KW-1185">Reference proteome</keyword>
<evidence type="ECO:0000313" key="2">
    <source>
        <dbReference type="Proteomes" id="UP000677126"/>
    </source>
</evidence>
<gene>
    <name evidence="1" type="ORF">HT578_02865</name>
</gene>
<dbReference type="EMBL" id="CP054856">
    <property type="protein sequence ID" value="QVM82786.1"/>
    <property type="molecule type" value="Genomic_DNA"/>
</dbReference>
<evidence type="ECO:0000313" key="1">
    <source>
        <dbReference type="EMBL" id="QVM82786.1"/>
    </source>
</evidence>
<accession>A0ABX8E0Z4</accession>
<reference evidence="1 2" key="1">
    <citation type="journal article" date="2021" name="Int. J. Syst. Evol. Microbiol.">
        <title>Novosphingobium decolorationis sp. nov., an aniline blue-decolourizing bacterium isolated from East Pacific sediment.</title>
        <authorList>
            <person name="Chen X."/>
            <person name="Dong B."/>
            <person name="Chen T."/>
            <person name="Ren N."/>
            <person name="Wang J."/>
            <person name="Xu Y."/>
            <person name="Yang J."/>
            <person name="Zhu S."/>
            <person name="Chen J."/>
        </authorList>
    </citation>
    <scope>NUCLEOTIDE SEQUENCE [LARGE SCALE GENOMIC DNA]</scope>
    <source>
        <strain evidence="1 2">502str22</strain>
    </source>
</reference>
<evidence type="ECO:0008006" key="3">
    <source>
        <dbReference type="Google" id="ProtNLM"/>
    </source>
</evidence>
<dbReference type="Proteomes" id="UP000677126">
    <property type="component" value="Chromosome"/>
</dbReference>
<proteinExistence type="predicted"/>
<sequence length="323" mass="34272">MNDQAAFRDGARQLESMMGEELARGDASAQTMLPILRHLISAQDNSVFSDEILARVRGMVGDLAGQLMAALTSCRSDPDSLADQGTQTALLGQALIDNPQLLTHLHGLALEWQLTERLQARHALDPVVPPLLQALISSNDPETQDTAMRFLAAQARWGQAQRRMRLPLVELPGELLHAVLMALVQLDGANPRWTADCERAAAEVRARFDEGASRIGLAAQLILALGGGAHAALSVCSAGLALFLSALGLASGQERDHVIFSTHEGQMARLALSLRAAGLKTGAIEQEFLALHPDVLLPEGFGSIGADRAAAILNSVGGHADAF</sequence>
<name>A0ABX8E0Z4_9SPHN</name>
<organism evidence="1 2">
    <name type="scientific">Novosphingobium decolorationis</name>
    <dbReference type="NCBI Taxonomy" id="2698673"/>
    <lineage>
        <taxon>Bacteria</taxon>
        <taxon>Pseudomonadati</taxon>
        <taxon>Pseudomonadota</taxon>
        <taxon>Alphaproteobacteria</taxon>
        <taxon>Sphingomonadales</taxon>
        <taxon>Sphingomonadaceae</taxon>
        <taxon>Novosphingobium</taxon>
    </lineage>
</organism>
<dbReference type="RefSeq" id="WP_213502117.1">
    <property type="nucleotide sequence ID" value="NZ_CP054856.1"/>
</dbReference>